<evidence type="ECO:0000313" key="2">
    <source>
        <dbReference type="Proteomes" id="UP000606463"/>
    </source>
</evidence>
<dbReference type="Proteomes" id="UP000606463">
    <property type="component" value="Unassembled WGS sequence"/>
</dbReference>
<gene>
    <name evidence="1" type="ORF">EYH37_01845</name>
</gene>
<accession>A0A9D0YP12</accession>
<sequence>MVTEGAKIDKEFEELVIRLGVVGLLMEQKGKEANFPFSGCQLFLSGLVLESTKFFQKLKGKFWNY</sequence>
<comment type="caution">
    <text evidence="1">The sequence shown here is derived from an EMBL/GenBank/DDBJ whole genome shotgun (WGS) entry which is preliminary data.</text>
</comment>
<name>A0A9D0YP12_AQUAO</name>
<proteinExistence type="predicted"/>
<reference evidence="1" key="1">
    <citation type="journal article" date="2020" name="ISME J.">
        <title>Gammaproteobacteria mediating utilization of methyl-, sulfur- and petroleum organic compounds in deep ocean hydrothermal plumes.</title>
        <authorList>
            <person name="Zhou Z."/>
            <person name="Liu Y."/>
            <person name="Pan J."/>
            <person name="Cron B.R."/>
            <person name="Toner B.M."/>
            <person name="Anantharaman K."/>
            <person name="Breier J.A."/>
            <person name="Dick G.J."/>
            <person name="Li M."/>
        </authorList>
    </citation>
    <scope>NUCLEOTIDE SEQUENCE</scope>
    <source>
        <strain evidence="1">SZUA-1501</strain>
    </source>
</reference>
<evidence type="ECO:0000313" key="1">
    <source>
        <dbReference type="EMBL" id="HIP98097.1"/>
    </source>
</evidence>
<dbReference type="EMBL" id="DQVE01000018">
    <property type="protein sequence ID" value="HIP98097.1"/>
    <property type="molecule type" value="Genomic_DNA"/>
</dbReference>
<protein>
    <submittedName>
        <fullName evidence="1">Uncharacterized protein</fullName>
    </submittedName>
</protein>
<organism evidence="1 2">
    <name type="scientific">Aquifex aeolicus</name>
    <dbReference type="NCBI Taxonomy" id="63363"/>
    <lineage>
        <taxon>Bacteria</taxon>
        <taxon>Pseudomonadati</taxon>
        <taxon>Aquificota</taxon>
        <taxon>Aquificia</taxon>
        <taxon>Aquificales</taxon>
        <taxon>Aquificaceae</taxon>
        <taxon>Aquifex</taxon>
    </lineage>
</organism>
<dbReference type="AlphaFoldDB" id="A0A9D0YP12"/>